<evidence type="ECO:0000313" key="7">
    <source>
        <dbReference type="Proteomes" id="UP000663834"/>
    </source>
</evidence>
<dbReference type="EMBL" id="CAJNOW010009136">
    <property type="protein sequence ID" value="CAF1555745.1"/>
    <property type="molecule type" value="Genomic_DNA"/>
</dbReference>
<dbReference type="Proteomes" id="UP000663834">
    <property type="component" value="Unassembled WGS sequence"/>
</dbReference>
<evidence type="ECO:0000313" key="3">
    <source>
        <dbReference type="EMBL" id="CAF1128190.1"/>
    </source>
</evidence>
<evidence type="ECO:0000256" key="1">
    <source>
        <dbReference type="SAM" id="Coils"/>
    </source>
</evidence>
<dbReference type="OrthoDB" id="8954335at2759"/>
<name>A0A815XCB8_9BILA</name>
<keyword evidence="1" id="KW-0175">Coiled coil</keyword>
<dbReference type="InterPro" id="IPR027417">
    <property type="entry name" value="P-loop_NTPase"/>
</dbReference>
<organism evidence="4 7">
    <name type="scientific">Rotaria magnacalcarata</name>
    <dbReference type="NCBI Taxonomy" id="392030"/>
    <lineage>
        <taxon>Eukaryota</taxon>
        <taxon>Metazoa</taxon>
        <taxon>Spiralia</taxon>
        <taxon>Gnathifera</taxon>
        <taxon>Rotifera</taxon>
        <taxon>Eurotatoria</taxon>
        <taxon>Bdelloidea</taxon>
        <taxon>Philodinida</taxon>
        <taxon>Philodinidae</taxon>
        <taxon>Rotaria</taxon>
    </lineage>
</organism>
<feature type="domain" description="DUF8206" evidence="2">
    <location>
        <begin position="346"/>
        <end position="424"/>
    </location>
</feature>
<dbReference type="PANTHER" id="PTHR32046:SF11">
    <property type="entry name" value="IMMUNE-ASSOCIATED NUCLEOTIDE-BINDING PROTEIN 10-LIKE"/>
    <property type="match status" value="1"/>
</dbReference>
<dbReference type="SUPFAM" id="SSF52540">
    <property type="entry name" value="P-loop containing nucleoside triphosphate hydrolases"/>
    <property type="match status" value="2"/>
</dbReference>
<dbReference type="Proteomes" id="UP000663855">
    <property type="component" value="Unassembled WGS sequence"/>
</dbReference>
<sequence>MGDQSRKKNSSDFKINKSCPPDREINILLMGQTGTGKTTFINSLVNYFIHDTLDEAIKDEIKIIIPTSFYFHDEETFEAKLINIGDITDDEGANERGQSCTQQCRSFVFPFGSRNLRLIDTPGMGDTRGSQKDNENLFEILTYISHYEHLNAICIFLKPNEERLTIVFRLFIKQILHYLGPTAADNIVFIFTSARTTYFAPGNSKKLLQVLLKEYSDQYKQEIPFEKANTFLVDNEAFRYLALHQKGILTNDEHVQTYRQSWDSTIKEYERFIEYISLRPLQAIASTLSLNEAEQLIKKLSRPIAEIIRLIQYNIQLAIRHKENSNKNKKKDANQIPQIVADIVTIKKPKLICFSNRCLQKSKLNDNDQTIDMQECENDSYLDGVVQEVVKDPKIQRSKVFNKATNKCGTCDCSYQHHMNITYEYKARQTYRDMTEKLNGSNDNSSISKAIQEYIDELREEQKKIDNIYMKLSEFLHVHAIHPCSDDIVDYLYLFAREEKIKGDLGIENKDVIDNLTAIFEAYQADIGAFKSTLTEKNAENAAGILKPDEVFLQVGLLYRLPINGRRIRDQVELLKHLEDEGVKQREKRIRIPKKAAQSRIMHLTGDDGSGISTERL</sequence>
<evidence type="ECO:0000313" key="4">
    <source>
        <dbReference type="EMBL" id="CAF1555745.1"/>
    </source>
</evidence>
<feature type="coiled-coil region" evidence="1">
    <location>
        <begin position="444"/>
        <end position="471"/>
    </location>
</feature>
<gene>
    <name evidence="6" type="ORF">BYL167_LOCUS7678</name>
    <name evidence="3" type="ORF">CJN711_LOCUS8423</name>
    <name evidence="5" type="ORF">GIL414_LOCUS5469</name>
    <name evidence="4" type="ORF">KQP761_LOCUS17991</name>
</gene>
<dbReference type="PROSITE" id="PS00675">
    <property type="entry name" value="SIGMA54_INTERACT_1"/>
    <property type="match status" value="1"/>
</dbReference>
<evidence type="ECO:0000313" key="6">
    <source>
        <dbReference type="EMBL" id="CAF3885549.1"/>
    </source>
</evidence>
<dbReference type="Proteomes" id="UP000681720">
    <property type="component" value="Unassembled WGS sequence"/>
</dbReference>
<dbReference type="EMBL" id="CAJNOV010003086">
    <property type="protein sequence ID" value="CAF1128190.1"/>
    <property type="molecule type" value="Genomic_DNA"/>
</dbReference>
<dbReference type="EMBL" id="CAJOBJ010001445">
    <property type="protein sequence ID" value="CAF3879496.1"/>
    <property type="molecule type" value="Genomic_DNA"/>
</dbReference>
<evidence type="ECO:0000259" key="2">
    <source>
        <dbReference type="Pfam" id="PF26633"/>
    </source>
</evidence>
<dbReference type="InterPro" id="IPR058519">
    <property type="entry name" value="DUF8206"/>
</dbReference>
<dbReference type="PANTHER" id="PTHR32046">
    <property type="entry name" value="G DOMAIN-CONTAINING PROTEIN"/>
    <property type="match status" value="1"/>
</dbReference>
<dbReference type="Pfam" id="PF26633">
    <property type="entry name" value="DUF8206"/>
    <property type="match status" value="1"/>
</dbReference>
<comment type="caution">
    <text evidence="4">The sequence shown here is derived from an EMBL/GenBank/DDBJ whole genome shotgun (WGS) entry which is preliminary data.</text>
</comment>
<protein>
    <recommendedName>
        <fullName evidence="2">DUF8206 domain-containing protein</fullName>
    </recommendedName>
</protein>
<dbReference type="AlphaFoldDB" id="A0A815XCB8"/>
<accession>A0A815XCB8</accession>
<dbReference type="Gene3D" id="3.40.50.300">
    <property type="entry name" value="P-loop containing nucleotide triphosphate hydrolases"/>
    <property type="match status" value="1"/>
</dbReference>
<evidence type="ECO:0000313" key="5">
    <source>
        <dbReference type="EMBL" id="CAF3879496.1"/>
    </source>
</evidence>
<dbReference type="EMBL" id="CAJOBH010002016">
    <property type="protein sequence ID" value="CAF3885549.1"/>
    <property type="molecule type" value="Genomic_DNA"/>
</dbReference>
<dbReference type="Proteomes" id="UP000681967">
    <property type="component" value="Unassembled WGS sequence"/>
</dbReference>
<proteinExistence type="predicted"/>
<reference evidence="4" key="1">
    <citation type="submission" date="2021-02" db="EMBL/GenBank/DDBJ databases">
        <authorList>
            <person name="Nowell W R."/>
        </authorList>
    </citation>
    <scope>NUCLEOTIDE SEQUENCE</scope>
</reference>
<dbReference type="InterPro" id="IPR025662">
    <property type="entry name" value="Sigma_54_int_dom_ATP-bd_1"/>
</dbReference>